<feature type="compositionally biased region" description="Basic residues" evidence="1">
    <location>
        <begin position="1"/>
        <end position="12"/>
    </location>
</feature>
<feature type="compositionally biased region" description="Low complexity" evidence="1">
    <location>
        <begin position="111"/>
        <end position="121"/>
    </location>
</feature>
<feature type="region of interest" description="Disordered" evidence="1">
    <location>
        <begin position="77"/>
        <end position="122"/>
    </location>
</feature>
<comment type="caution">
    <text evidence="2">The sequence shown here is derived from an EMBL/GenBank/DDBJ whole genome shotgun (WGS) entry which is preliminary data.</text>
</comment>
<reference evidence="2" key="1">
    <citation type="journal article" date="2020" name="Fungal Divers.">
        <title>Resolving the Mortierellaceae phylogeny through synthesis of multi-gene phylogenetics and phylogenomics.</title>
        <authorList>
            <person name="Vandepol N."/>
            <person name="Liber J."/>
            <person name="Desiro A."/>
            <person name="Na H."/>
            <person name="Kennedy M."/>
            <person name="Barry K."/>
            <person name="Grigoriev I.V."/>
            <person name="Miller A.N."/>
            <person name="O'Donnell K."/>
            <person name="Stajich J.E."/>
            <person name="Bonito G."/>
        </authorList>
    </citation>
    <scope>NUCLEOTIDE SEQUENCE</scope>
    <source>
        <strain evidence="2">NRRL 28262</strain>
    </source>
</reference>
<evidence type="ECO:0000313" key="3">
    <source>
        <dbReference type="Proteomes" id="UP001194580"/>
    </source>
</evidence>
<name>A0AAD4D7J5_9FUNG</name>
<sequence length="266" mass="29446">MVQYLRNKRHSTSSRSPSSSSSTTPNSSMSDIETGPEVLIEDPMTQRLLLAVGAVDESHEIDIQVPPPAYTIKDEHLEFENNPPPPTFADAVPSTSSPPCSHPPKARKLSRASSSGSQSGHSYRRWSRHHLFRYHPSSVDSSNSNNNNNNNNNNNSNNDHVSSDHAADTLSRSTSGVDRSAIEPSVIRIPNVARWVAESRRDAYRHYASSPSSEPYSFGFVSTYSDSDTYHFNLHQDLQQHRSSTGGTMRILPSMGVLYPSVIVHM</sequence>
<dbReference type="EMBL" id="JAAAIL010001186">
    <property type="protein sequence ID" value="KAG0271263.1"/>
    <property type="molecule type" value="Genomic_DNA"/>
</dbReference>
<gene>
    <name evidence="2" type="ORF">BGZ95_000934</name>
</gene>
<organism evidence="2 3">
    <name type="scientific">Linnemannia exigua</name>
    <dbReference type="NCBI Taxonomy" id="604196"/>
    <lineage>
        <taxon>Eukaryota</taxon>
        <taxon>Fungi</taxon>
        <taxon>Fungi incertae sedis</taxon>
        <taxon>Mucoromycota</taxon>
        <taxon>Mortierellomycotina</taxon>
        <taxon>Mortierellomycetes</taxon>
        <taxon>Mortierellales</taxon>
        <taxon>Mortierellaceae</taxon>
        <taxon>Linnemannia</taxon>
    </lineage>
</organism>
<feature type="compositionally biased region" description="Low complexity" evidence="1">
    <location>
        <begin position="137"/>
        <end position="160"/>
    </location>
</feature>
<proteinExistence type="predicted"/>
<protein>
    <submittedName>
        <fullName evidence="2">Uncharacterized protein</fullName>
    </submittedName>
</protein>
<dbReference type="AlphaFoldDB" id="A0AAD4D7J5"/>
<feature type="region of interest" description="Disordered" evidence="1">
    <location>
        <begin position="135"/>
        <end position="179"/>
    </location>
</feature>
<accession>A0AAD4D7J5</accession>
<keyword evidence="3" id="KW-1185">Reference proteome</keyword>
<evidence type="ECO:0000256" key="1">
    <source>
        <dbReference type="SAM" id="MobiDB-lite"/>
    </source>
</evidence>
<evidence type="ECO:0000313" key="2">
    <source>
        <dbReference type="EMBL" id="KAG0271263.1"/>
    </source>
</evidence>
<feature type="region of interest" description="Disordered" evidence="1">
    <location>
        <begin position="1"/>
        <end position="40"/>
    </location>
</feature>
<feature type="compositionally biased region" description="Low complexity" evidence="1">
    <location>
        <begin position="13"/>
        <end position="30"/>
    </location>
</feature>
<dbReference type="Proteomes" id="UP001194580">
    <property type="component" value="Unassembled WGS sequence"/>
</dbReference>